<accession>A0ABX7XAD6</accession>
<dbReference type="RefSeq" id="WP_230475473.1">
    <property type="nucleotide sequence ID" value="NZ_CP072842.1"/>
</dbReference>
<dbReference type="Proteomes" id="UP000672011">
    <property type="component" value="Chromosome"/>
</dbReference>
<proteinExistence type="predicted"/>
<keyword evidence="2" id="KW-1185">Reference proteome</keyword>
<reference evidence="2" key="2">
    <citation type="submission" date="2021-04" db="EMBL/GenBank/DDBJ databases">
        <title>Taxonomy of Flavobacteriaceae bacterium ZY171143.</title>
        <authorList>
            <person name="Li F."/>
        </authorList>
    </citation>
    <scope>NUCLEOTIDE SEQUENCE [LARGE SCALE GENOMIC DNA]</scope>
    <source>
        <strain evidence="2">ZY171143</strain>
    </source>
</reference>
<evidence type="ECO:0000313" key="1">
    <source>
        <dbReference type="EMBL" id="QTV04852.1"/>
    </source>
</evidence>
<name>A0ABX7XAD6_9FLAO</name>
<dbReference type="EMBL" id="CP072842">
    <property type="protein sequence ID" value="QTV04852.1"/>
    <property type="molecule type" value="Genomic_DNA"/>
</dbReference>
<organism evidence="1 2">
    <name type="scientific">Faecalibacter bovis</name>
    <dbReference type="NCBI Taxonomy" id="2898187"/>
    <lineage>
        <taxon>Bacteria</taxon>
        <taxon>Pseudomonadati</taxon>
        <taxon>Bacteroidota</taxon>
        <taxon>Flavobacteriia</taxon>
        <taxon>Flavobacteriales</taxon>
        <taxon>Weeksellaceae</taxon>
        <taxon>Faecalibacter</taxon>
    </lineage>
</organism>
<reference evidence="1 2" key="1">
    <citation type="journal article" date="2021" name="Int. J. Syst. Evol. Microbiol.">
        <title>Faecalibacter bovis sp. nov., isolated from cow faeces.</title>
        <authorList>
            <person name="Li F."/>
            <person name="Zhao W."/>
            <person name="Hong Q."/>
            <person name="Shao Q."/>
            <person name="Song J."/>
            <person name="Yang S."/>
        </authorList>
    </citation>
    <scope>NUCLEOTIDE SEQUENCE [LARGE SCALE GENOMIC DNA]</scope>
    <source>
        <strain evidence="1 2">ZY171143</strain>
    </source>
</reference>
<sequence length="350" mass="41995">MRKMFINQYSKDDLLFFTDNLKIETIVDYFKFLNYYINKSSYRTIENIINKSTYPNFKNIREKNEISVFNFYQELLINEFKNKKIIFINRHENDFNNEKSLLYHFMNDVGISNEIKFKYVNELLLILKSILYNFRNKYFQKSDKSPIGIIMRGEHPRNFTGYYFNENNPQSKKVLYLFYLYIFYNEFLQAFLPIVKDYVCESNYVFFYNESNFITDCYIKGNELLSIQGSNKKHDFNKLDFASNIFISKKAEEFFFFILRSLEYIDDNNNLIKSRGLQATLDSIINNYKVKNCLINKEGFLLKDFINFVNSNIKSTEVILKNDNKLSAHSDKSLNKVLNILNNNLQEFKE</sequence>
<protein>
    <submittedName>
        <fullName evidence="1">Uncharacterized protein</fullName>
    </submittedName>
</protein>
<evidence type="ECO:0000313" key="2">
    <source>
        <dbReference type="Proteomes" id="UP000672011"/>
    </source>
</evidence>
<gene>
    <name evidence="1" type="ORF">J9309_08580</name>
</gene>